<name>A0A369JJC5_HYPMA</name>
<feature type="region of interest" description="Disordered" evidence="1">
    <location>
        <begin position="130"/>
        <end position="205"/>
    </location>
</feature>
<dbReference type="Proteomes" id="UP000076154">
    <property type="component" value="Unassembled WGS sequence"/>
</dbReference>
<comment type="caution">
    <text evidence="2">The sequence shown here is derived from an EMBL/GenBank/DDBJ whole genome shotgun (WGS) entry which is preliminary data.</text>
</comment>
<feature type="compositionally biased region" description="Low complexity" evidence="1">
    <location>
        <begin position="355"/>
        <end position="365"/>
    </location>
</feature>
<evidence type="ECO:0000256" key="1">
    <source>
        <dbReference type="SAM" id="MobiDB-lite"/>
    </source>
</evidence>
<dbReference type="EMBL" id="LUEZ02000052">
    <property type="protein sequence ID" value="RDB22309.1"/>
    <property type="molecule type" value="Genomic_DNA"/>
</dbReference>
<protein>
    <submittedName>
        <fullName evidence="2">Uncharacterized protein</fullName>
    </submittedName>
</protein>
<feature type="compositionally biased region" description="Polar residues" evidence="1">
    <location>
        <begin position="394"/>
        <end position="408"/>
    </location>
</feature>
<evidence type="ECO:0000313" key="2">
    <source>
        <dbReference type="EMBL" id="RDB22309.1"/>
    </source>
</evidence>
<feature type="compositionally biased region" description="Polar residues" evidence="1">
    <location>
        <begin position="302"/>
        <end position="313"/>
    </location>
</feature>
<keyword evidence="3" id="KW-1185">Reference proteome</keyword>
<evidence type="ECO:0000313" key="3">
    <source>
        <dbReference type="Proteomes" id="UP000076154"/>
    </source>
</evidence>
<dbReference type="InParanoid" id="A0A369JJC5"/>
<proteinExistence type="predicted"/>
<feature type="region of interest" description="Disordered" evidence="1">
    <location>
        <begin position="270"/>
        <end position="374"/>
    </location>
</feature>
<sequence length="750" mass="80986">MVELVFVLSRPHNATGPSRLKAARLVLVLNTGYLAYLLYITWTCLATGYNKQFNSTLNQESRLNKAAMNIPQSDSSRLPPPHGNHGQTNASQSRLSSISGSFTKVFKGRNCRRTADNIALAHPCPIPASHSTAAPFTRPSEAPSQPHVQPNEPDAAPAGPTPQIAAPRLPHAPANNELSTGGPAAQVNLRPPSNVPRVGDQNIVNHGNDNGGVILNSAFTHGLSTSVDANSIQQLWMDSNGFLRVGPSQTGIPHSTVTLLVTHLSIAAGRDRSGGSPTPQVASDDPPAPVTDDVGDLDEVATATSLQSNNQDRCGSPPGSQIHGLQDNDRRPTTPARSAVYDNDNQRLLSSMGTSHDSQSSISASQVPTQGQNEVRADDQATVHNHAHVHIPPTANTSSHHQPASVSQDYPEPRGLPSRRQQGMALANQPATLITDNDNAIQESDLFQVINPQVPPGAITTGGNLSHHLTMGNQGGSLPAGDQLLQPLPNSIFSAPPPPSLVTFWPPQPRNNIPHPSPMTQQSNSLPFTRPAGWESSWKRRTNLAPRDPLTVDQCLYIFDKCRRLQTFECTLNPGGRPQHAGYQLRFPNLLNLHINTSVPPSNLLDHLLLPDLRSLDVRWNAPGRIPELTNLGIHSLVSSSTLKSCPLRELVIIGLCPPENELLDCLSLLNNTLRKLVVRSDPDLHPSNDMMISRKVLSQLTLCGSTQDLCPKICDMELSPVHAMDNDYLAAMRKSRNKLTKTRFLMASG</sequence>
<gene>
    <name evidence="2" type="ORF">Hypma_010687</name>
</gene>
<feature type="region of interest" description="Disordered" evidence="1">
    <location>
        <begin position="71"/>
        <end position="96"/>
    </location>
</feature>
<feature type="compositionally biased region" description="Polar residues" evidence="1">
    <location>
        <begin position="85"/>
        <end position="96"/>
    </location>
</feature>
<organism evidence="2 3">
    <name type="scientific">Hypsizygus marmoreus</name>
    <name type="common">White beech mushroom</name>
    <name type="synonym">Agaricus marmoreus</name>
    <dbReference type="NCBI Taxonomy" id="39966"/>
    <lineage>
        <taxon>Eukaryota</taxon>
        <taxon>Fungi</taxon>
        <taxon>Dikarya</taxon>
        <taxon>Basidiomycota</taxon>
        <taxon>Agaricomycotina</taxon>
        <taxon>Agaricomycetes</taxon>
        <taxon>Agaricomycetidae</taxon>
        <taxon>Agaricales</taxon>
        <taxon>Tricholomatineae</taxon>
        <taxon>Lyophyllaceae</taxon>
        <taxon>Hypsizygus</taxon>
    </lineage>
</organism>
<dbReference type="AlphaFoldDB" id="A0A369JJC5"/>
<reference evidence="2" key="1">
    <citation type="submission" date="2018-04" db="EMBL/GenBank/DDBJ databases">
        <title>Whole genome sequencing of Hypsizygus marmoreus.</title>
        <authorList>
            <person name="Choi I.-G."/>
            <person name="Min B."/>
            <person name="Kim J.-G."/>
            <person name="Kim S."/>
            <person name="Oh Y.-L."/>
            <person name="Kong W.-S."/>
            <person name="Park H."/>
            <person name="Jeong J."/>
            <person name="Song E.-S."/>
        </authorList>
    </citation>
    <scope>NUCLEOTIDE SEQUENCE [LARGE SCALE GENOMIC DNA]</scope>
    <source>
        <strain evidence="2">51987-8</strain>
    </source>
</reference>
<feature type="region of interest" description="Disordered" evidence="1">
    <location>
        <begin position="390"/>
        <end position="422"/>
    </location>
</feature>
<accession>A0A369JJC5</accession>